<organism evidence="1 2">
    <name type="scientific">Rhodopirellula islandica</name>
    <dbReference type="NCBI Taxonomy" id="595434"/>
    <lineage>
        <taxon>Bacteria</taxon>
        <taxon>Pseudomonadati</taxon>
        <taxon>Planctomycetota</taxon>
        <taxon>Planctomycetia</taxon>
        <taxon>Pirellulales</taxon>
        <taxon>Pirellulaceae</taxon>
        <taxon>Rhodopirellula</taxon>
    </lineage>
</organism>
<evidence type="ECO:0000313" key="2">
    <source>
        <dbReference type="Proteomes" id="UP000036367"/>
    </source>
</evidence>
<protein>
    <submittedName>
        <fullName evidence="1">Uncharacterized protein</fullName>
    </submittedName>
</protein>
<gene>
    <name evidence="1" type="ORF">RISK_002114</name>
</gene>
<reference evidence="1" key="1">
    <citation type="submission" date="2015-05" db="EMBL/GenBank/DDBJ databases">
        <title>Permanent draft genome of Rhodopirellula islandicus K833.</title>
        <authorList>
            <person name="Kizina J."/>
            <person name="Richter M."/>
            <person name="Glockner F.O."/>
            <person name="Harder J."/>
        </authorList>
    </citation>
    <scope>NUCLEOTIDE SEQUENCE [LARGE SCALE GENOMIC DNA]</scope>
    <source>
        <strain evidence="1">K833</strain>
    </source>
</reference>
<sequence length="54" mass="5514">MGSDPRLFIGSASGQRSLVLARATVRSGRTPPIACIDISDTTEGGKLNCLGIPG</sequence>
<dbReference type="AlphaFoldDB" id="A0A0J1BG04"/>
<comment type="caution">
    <text evidence="1">The sequence shown here is derived from an EMBL/GenBank/DDBJ whole genome shotgun (WGS) entry which is preliminary data.</text>
</comment>
<dbReference type="STRING" id="595434.RISK_002114"/>
<accession>A0A0J1BG04</accession>
<dbReference type="EMBL" id="LECT01000017">
    <property type="protein sequence ID" value="KLU05482.1"/>
    <property type="molecule type" value="Genomic_DNA"/>
</dbReference>
<evidence type="ECO:0000313" key="1">
    <source>
        <dbReference type="EMBL" id="KLU05482.1"/>
    </source>
</evidence>
<dbReference type="PATRIC" id="fig|595434.4.peg.2024"/>
<keyword evidence="2" id="KW-1185">Reference proteome</keyword>
<dbReference type="Proteomes" id="UP000036367">
    <property type="component" value="Unassembled WGS sequence"/>
</dbReference>
<proteinExistence type="predicted"/>
<name>A0A0J1BG04_RHOIS</name>